<reference evidence="2 3" key="1">
    <citation type="submission" date="2022-01" db="EMBL/GenBank/DDBJ databases">
        <title>A chromosomal length assembly of Cordylochernes scorpioides.</title>
        <authorList>
            <person name="Zeh D."/>
            <person name="Zeh J."/>
        </authorList>
    </citation>
    <scope>NUCLEOTIDE SEQUENCE [LARGE SCALE GENOMIC DNA]</scope>
    <source>
        <strain evidence="2">IN4F17</strain>
        <tissue evidence="2">Whole Body</tissue>
    </source>
</reference>
<dbReference type="Pfam" id="PF00075">
    <property type="entry name" value="RNase_H"/>
    <property type="match status" value="1"/>
</dbReference>
<gene>
    <name evidence="2" type="ORF">LAZ67_10002434</name>
</gene>
<dbReference type="SUPFAM" id="SSF53098">
    <property type="entry name" value="Ribonuclease H-like"/>
    <property type="match status" value="1"/>
</dbReference>
<name>A0ABY6L023_9ARAC</name>
<dbReference type="Proteomes" id="UP001235939">
    <property type="component" value="Chromosome 10"/>
</dbReference>
<evidence type="ECO:0000259" key="1">
    <source>
        <dbReference type="Pfam" id="PF00075"/>
    </source>
</evidence>
<dbReference type="PANTHER" id="PTHR46114:SF1">
    <property type="entry name" value="ZAD DOMAIN-CONTAINING PROTEIN"/>
    <property type="match status" value="1"/>
</dbReference>
<organism evidence="2 3">
    <name type="scientific">Cordylochernes scorpioides</name>
    <dbReference type="NCBI Taxonomy" id="51811"/>
    <lineage>
        <taxon>Eukaryota</taxon>
        <taxon>Metazoa</taxon>
        <taxon>Ecdysozoa</taxon>
        <taxon>Arthropoda</taxon>
        <taxon>Chelicerata</taxon>
        <taxon>Arachnida</taxon>
        <taxon>Pseudoscorpiones</taxon>
        <taxon>Cheliferoidea</taxon>
        <taxon>Chernetidae</taxon>
        <taxon>Cordylochernes</taxon>
    </lineage>
</organism>
<dbReference type="Gene3D" id="3.30.420.10">
    <property type="entry name" value="Ribonuclease H-like superfamily/Ribonuclease H"/>
    <property type="match status" value="1"/>
</dbReference>
<evidence type="ECO:0000313" key="2">
    <source>
        <dbReference type="EMBL" id="UYV73273.1"/>
    </source>
</evidence>
<evidence type="ECO:0000313" key="3">
    <source>
        <dbReference type="Proteomes" id="UP001235939"/>
    </source>
</evidence>
<feature type="domain" description="RNase H type-1" evidence="1">
    <location>
        <begin position="114"/>
        <end position="174"/>
    </location>
</feature>
<proteinExistence type="predicted"/>
<dbReference type="InterPro" id="IPR002156">
    <property type="entry name" value="RNaseH_domain"/>
</dbReference>
<sequence length="345" mass="39402">MLDCVKHIALSYTAIKQTTLNSCWKKLWPNVVKNEHSISTLNEYSQIVQMAHSLGGEGFDDFTDGEIAELMANKELREDYLVNLVCESESDKSDEEELVPVTFTAKSSAKDSHWEESWVIILCKMTQSQEPLLKSIAKSVKRLPANISVTVQWLPAHVGIPGNELVDSLAKAGALGLPEARESTTQLDERDLLHISLEKIKAGVFDGPQIKRLLNDKIFLITMNGIEEAAWSGFKAVVHGFLGNRRDDNYKELVQNMLKSYEALGVNMSIKVHYLHSHLDKFPDNLGAYSDEQGERFHQDMKVMDERYHGVWDCHMMADYCWNLSRDLPEYTYKRKSKRLKFMKD</sequence>
<dbReference type="InterPro" id="IPR036397">
    <property type="entry name" value="RNaseH_sf"/>
</dbReference>
<dbReference type="PANTHER" id="PTHR46114">
    <property type="entry name" value="APPLE DOMAIN-CONTAINING PROTEIN"/>
    <property type="match status" value="1"/>
</dbReference>
<protein>
    <recommendedName>
        <fullName evidence="1">RNase H type-1 domain-containing protein</fullName>
    </recommendedName>
</protein>
<dbReference type="EMBL" id="CP092872">
    <property type="protein sequence ID" value="UYV73273.1"/>
    <property type="molecule type" value="Genomic_DNA"/>
</dbReference>
<dbReference type="InterPro" id="IPR012337">
    <property type="entry name" value="RNaseH-like_sf"/>
</dbReference>
<accession>A0ABY6L023</accession>
<keyword evidence="3" id="KW-1185">Reference proteome</keyword>